<feature type="transmembrane region" description="Helical" evidence="1">
    <location>
        <begin position="6"/>
        <end position="25"/>
    </location>
</feature>
<reference evidence="3" key="1">
    <citation type="journal article" date="2019" name="Int. J. Syst. Evol. Microbiol.">
        <title>The Global Catalogue of Microorganisms (GCM) 10K type strain sequencing project: providing services to taxonomists for standard genome sequencing and annotation.</title>
        <authorList>
            <consortium name="The Broad Institute Genomics Platform"/>
            <consortium name="The Broad Institute Genome Sequencing Center for Infectious Disease"/>
            <person name="Wu L."/>
            <person name="Ma J."/>
        </authorList>
    </citation>
    <scope>NUCLEOTIDE SEQUENCE [LARGE SCALE GENOMIC DNA]</scope>
    <source>
        <strain evidence="3">CCUG 59778</strain>
    </source>
</reference>
<evidence type="ECO:0000256" key="1">
    <source>
        <dbReference type="SAM" id="Phobius"/>
    </source>
</evidence>
<evidence type="ECO:0000313" key="2">
    <source>
        <dbReference type="EMBL" id="MFC4408975.1"/>
    </source>
</evidence>
<gene>
    <name evidence="2" type="ORF">ACFOZY_00855</name>
</gene>
<evidence type="ECO:0000313" key="3">
    <source>
        <dbReference type="Proteomes" id="UP001595817"/>
    </source>
</evidence>
<comment type="caution">
    <text evidence="2">The sequence shown here is derived from an EMBL/GenBank/DDBJ whole genome shotgun (WGS) entry which is preliminary data.</text>
</comment>
<accession>A0ABV8X0F3</accession>
<dbReference type="EMBL" id="JBHSEC010000001">
    <property type="protein sequence ID" value="MFC4408975.1"/>
    <property type="molecule type" value="Genomic_DNA"/>
</dbReference>
<keyword evidence="1" id="KW-0812">Transmembrane</keyword>
<keyword evidence="1" id="KW-0472">Membrane</keyword>
<proteinExistence type="predicted"/>
<feature type="transmembrane region" description="Helical" evidence="1">
    <location>
        <begin position="59"/>
        <end position="79"/>
    </location>
</feature>
<name>A0ABV8X0F3_9LACT</name>
<protein>
    <submittedName>
        <fullName evidence="2">Uncharacterized protein</fullName>
    </submittedName>
</protein>
<feature type="transmembrane region" description="Helical" evidence="1">
    <location>
        <begin position="32"/>
        <end position="53"/>
    </location>
</feature>
<organism evidence="2 3">
    <name type="scientific">Chungangia koreensis</name>
    <dbReference type="NCBI Taxonomy" id="752657"/>
    <lineage>
        <taxon>Bacteria</taxon>
        <taxon>Bacillati</taxon>
        <taxon>Bacillota</taxon>
        <taxon>Bacilli</taxon>
        <taxon>Lactobacillales</taxon>
        <taxon>Chungangia</taxon>
    </lineage>
</organism>
<dbReference type="Proteomes" id="UP001595817">
    <property type="component" value="Unassembled WGS sequence"/>
</dbReference>
<keyword evidence="3" id="KW-1185">Reference proteome</keyword>
<sequence>MVTLPIHLVTALAAMFIYGVYLLYFDYDIEETIVSFFLLIFNVLSYFLYSFYFLRKFKWTTVFASTFLFVVIGLALWIISDAIYAPDFIEMAFWYYHVAGHTSYLWYENMYIDPDIYAAHGYGYLYSTVPAFIILFGYGCGRLLLKMNANRV</sequence>
<feature type="transmembrane region" description="Helical" evidence="1">
    <location>
        <begin position="123"/>
        <end position="145"/>
    </location>
</feature>
<dbReference type="RefSeq" id="WP_378151239.1">
    <property type="nucleotide sequence ID" value="NZ_JBHSEC010000001.1"/>
</dbReference>
<keyword evidence="1" id="KW-1133">Transmembrane helix</keyword>